<dbReference type="SUPFAM" id="SSF48056">
    <property type="entry name" value="Di-copper centre-containing domain"/>
    <property type="match status" value="1"/>
</dbReference>
<dbReference type="GO" id="GO:0016491">
    <property type="term" value="F:oxidoreductase activity"/>
    <property type="evidence" value="ECO:0007669"/>
    <property type="project" value="InterPro"/>
</dbReference>
<gene>
    <name evidence="2" type="ORF">DSPE1174_LOCUS34034</name>
</gene>
<evidence type="ECO:0000259" key="1">
    <source>
        <dbReference type="PROSITE" id="PS00498"/>
    </source>
</evidence>
<proteinExistence type="predicted"/>
<dbReference type="PROSITE" id="PS00018">
    <property type="entry name" value="EF_HAND_1"/>
    <property type="match status" value="1"/>
</dbReference>
<feature type="domain" description="Tyrosinase copper-binding" evidence="1">
    <location>
        <begin position="321"/>
        <end position="332"/>
    </location>
</feature>
<dbReference type="AlphaFoldDB" id="A0A7S2MTU2"/>
<dbReference type="PROSITE" id="PS00498">
    <property type="entry name" value="TYROSINASE_2"/>
    <property type="match status" value="1"/>
</dbReference>
<evidence type="ECO:0000313" key="2">
    <source>
        <dbReference type="EMBL" id="CAD9501824.1"/>
    </source>
</evidence>
<dbReference type="Gene3D" id="1.10.1280.10">
    <property type="entry name" value="Di-copper center containing domain from catechol oxidase"/>
    <property type="match status" value="1"/>
</dbReference>
<dbReference type="InterPro" id="IPR002227">
    <property type="entry name" value="Tyrosinase_Cu-bd"/>
</dbReference>
<sequence>MSFDLSLRTVDPAVTLPYWDFTLEGERLYRLGQGPSKITEVSPLFTNAWFGSTDELSHVKDSRWAHTSAIRAIVGEKTRRNSYGYVRAPWNNARDSELIRHVTDVCGIEPANKPIPTCFTHFSLTNITSLASWLVNAAGNGHGPVHVNTGGVFGECSGMMSKMYDDHEDLLAQNFTVKGISDMILATTGIDNGWVGTDVYTLKQIVTNMFHLEYFHIYRMLWRSHTCALDGQSEILQCPKSCDKNTPESECICTCQGIDPVTRDDSEFNWENIEPCMYVSDEDKLIAQTIMPESFRKTMITNICSTGVKEGESLESASPADPIFFIIHPIIDRILTAKRLAETQEIHFGEWGLVPPFESKEWLDYSFYSEENYTCNGHGMHDAVLPNLPLPANLIKFADQNGDGHLSNIEFWEGVDPNTNGGVDYIFDSFEWPHCDFNYSDAGSQWTGAEYESLQSSEPSFDLPGQVVPAEWSGDSLRTLMPSTIVPSQTLEEYHSDVLAYMALEGSPEAVMPGKDLRTKHGSFHR</sequence>
<name>A0A7S2MTU2_9STRA</name>
<accession>A0A7S2MTU2</accession>
<dbReference type="EMBL" id="HBGS01065152">
    <property type="protein sequence ID" value="CAD9501824.1"/>
    <property type="molecule type" value="Transcribed_RNA"/>
</dbReference>
<organism evidence="2">
    <name type="scientific">Octactis speculum</name>
    <dbReference type="NCBI Taxonomy" id="3111310"/>
    <lineage>
        <taxon>Eukaryota</taxon>
        <taxon>Sar</taxon>
        <taxon>Stramenopiles</taxon>
        <taxon>Ochrophyta</taxon>
        <taxon>Dictyochophyceae</taxon>
        <taxon>Dictyochales</taxon>
        <taxon>Dictyochaceae</taxon>
        <taxon>Octactis</taxon>
    </lineage>
</organism>
<dbReference type="InterPro" id="IPR018247">
    <property type="entry name" value="EF_Hand_1_Ca_BS"/>
</dbReference>
<reference evidence="2" key="1">
    <citation type="submission" date="2021-01" db="EMBL/GenBank/DDBJ databases">
        <authorList>
            <person name="Corre E."/>
            <person name="Pelletier E."/>
            <person name="Niang G."/>
            <person name="Scheremetjew M."/>
            <person name="Finn R."/>
            <person name="Kale V."/>
            <person name="Holt S."/>
            <person name="Cochrane G."/>
            <person name="Meng A."/>
            <person name="Brown T."/>
            <person name="Cohen L."/>
        </authorList>
    </citation>
    <scope>NUCLEOTIDE SEQUENCE</scope>
    <source>
        <strain evidence="2">CCMP1381</strain>
    </source>
</reference>
<dbReference type="InterPro" id="IPR008922">
    <property type="entry name" value="Di-copper_centre_dom_sf"/>
</dbReference>
<protein>
    <recommendedName>
        <fullName evidence="1">Tyrosinase copper-binding domain-containing protein</fullName>
    </recommendedName>
</protein>